<dbReference type="AlphaFoldDB" id="A0A9D1K6H4"/>
<feature type="transmembrane region" description="Helical" evidence="1">
    <location>
        <begin position="51"/>
        <end position="69"/>
    </location>
</feature>
<keyword evidence="1" id="KW-1133">Transmembrane helix</keyword>
<accession>A0A9D1K6H4</accession>
<reference evidence="2" key="1">
    <citation type="submission" date="2020-10" db="EMBL/GenBank/DDBJ databases">
        <authorList>
            <person name="Gilroy R."/>
        </authorList>
    </citation>
    <scope>NUCLEOTIDE SEQUENCE</scope>
    <source>
        <strain evidence="2">13766</strain>
    </source>
</reference>
<sequence length="152" mass="17636">MKPWIDRPFSQVIRLRIRVLWAMIALMLVYMVAVVELGGGDSRRMTDLAQLAYRVIFFGGLIYILARLARYKKMLRDRLRMQEQRLWEQDERNRYLHDKSGGVVMDALLIGLLFLTCTCALFDTGAFYAALAALALAGALKLAAYWWIRRME</sequence>
<dbReference type="Proteomes" id="UP000824140">
    <property type="component" value="Unassembled WGS sequence"/>
</dbReference>
<feature type="transmembrane region" description="Helical" evidence="1">
    <location>
        <begin position="20"/>
        <end position="39"/>
    </location>
</feature>
<organism evidence="2 3">
    <name type="scientific">Candidatus Alectryocaccomicrobium excrementavium</name>
    <dbReference type="NCBI Taxonomy" id="2840668"/>
    <lineage>
        <taxon>Bacteria</taxon>
        <taxon>Bacillati</taxon>
        <taxon>Bacillota</taxon>
        <taxon>Clostridia</taxon>
        <taxon>Candidatus Alectryocaccomicrobium</taxon>
    </lineage>
</organism>
<evidence type="ECO:0000256" key="1">
    <source>
        <dbReference type="SAM" id="Phobius"/>
    </source>
</evidence>
<keyword evidence="1" id="KW-0812">Transmembrane</keyword>
<evidence type="ECO:0000313" key="2">
    <source>
        <dbReference type="EMBL" id="HIS93554.1"/>
    </source>
</evidence>
<protein>
    <submittedName>
        <fullName evidence="2">Uncharacterized protein</fullName>
    </submittedName>
</protein>
<feature type="transmembrane region" description="Helical" evidence="1">
    <location>
        <begin position="128"/>
        <end position="148"/>
    </location>
</feature>
<gene>
    <name evidence="2" type="ORF">IAA84_11100</name>
</gene>
<keyword evidence="1" id="KW-0472">Membrane</keyword>
<comment type="caution">
    <text evidence="2">The sequence shown here is derived from an EMBL/GenBank/DDBJ whole genome shotgun (WGS) entry which is preliminary data.</text>
</comment>
<dbReference type="EMBL" id="DVJN01000213">
    <property type="protein sequence ID" value="HIS93554.1"/>
    <property type="molecule type" value="Genomic_DNA"/>
</dbReference>
<feature type="transmembrane region" description="Helical" evidence="1">
    <location>
        <begin position="102"/>
        <end position="122"/>
    </location>
</feature>
<name>A0A9D1K6H4_9FIRM</name>
<evidence type="ECO:0000313" key="3">
    <source>
        <dbReference type="Proteomes" id="UP000824140"/>
    </source>
</evidence>
<reference evidence="2" key="2">
    <citation type="journal article" date="2021" name="PeerJ">
        <title>Extensive microbial diversity within the chicken gut microbiome revealed by metagenomics and culture.</title>
        <authorList>
            <person name="Gilroy R."/>
            <person name="Ravi A."/>
            <person name="Getino M."/>
            <person name="Pursley I."/>
            <person name="Horton D.L."/>
            <person name="Alikhan N.F."/>
            <person name="Baker D."/>
            <person name="Gharbi K."/>
            <person name="Hall N."/>
            <person name="Watson M."/>
            <person name="Adriaenssens E.M."/>
            <person name="Foster-Nyarko E."/>
            <person name="Jarju S."/>
            <person name="Secka A."/>
            <person name="Antonio M."/>
            <person name="Oren A."/>
            <person name="Chaudhuri R.R."/>
            <person name="La Ragione R."/>
            <person name="Hildebrand F."/>
            <person name="Pallen M.J."/>
        </authorList>
    </citation>
    <scope>NUCLEOTIDE SEQUENCE</scope>
    <source>
        <strain evidence="2">13766</strain>
    </source>
</reference>
<proteinExistence type="predicted"/>